<dbReference type="Gene3D" id="3.40.970.10">
    <property type="entry name" value="Ribonuclease H1, N-terminal domain"/>
    <property type="match status" value="1"/>
</dbReference>
<reference evidence="2" key="2">
    <citation type="submission" date="2023-04" db="EMBL/GenBank/DDBJ databases">
        <title>Paracnuella aquatica gen. nov., sp. nov., a member of the family Chitinophagaceae isolated from a hot spring.</title>
        <authorList>
            <person name="Wang C."/>
        </authorList>
    </citation>
    <scope>NUCLEOTIDE SEQUENCE</scope>
    <source>
        <strain evidence="2">LB-8</strain>
    </source>
</reference>
<reference evidence="2" key="1">
    <citation type="submission" date="2022-09" db="EMBL/GenBank/DDBJ databases">
        <authorList>
            <person name="Yuan C."/>
            <person name="Ke Z."/>
        </authorList>
    </citation>
    <scope>NUCLEOTIDE SEQUENCE</scope>
    <source>
        <strain evidence="2">LB-8</strain>
    </source>
</reference>
<accession>A0A9X3BHK7</accession>
<dbReference type="RefSeq" id="WP_279297274.1">
    <property type="nucleotide sequence ID" value="NZ_JAOTIF010000008.1"/>
</dbReference>
<protein>
    <submittedName>
        <fullName evidence="2">RNase H1/viroplasmin domain-containing protein</fullName>
    </submittedName>
</protein>
<feature type="domain" description="Ribonuclease H1 N-terminal" evidence="1">
    <location>
        <begin position="4"/>
        <end position="42"/>
    </location>
</feature>
<comment type="caution">
    <text evidence="2">The sequence shown here is derived from an EMBL/GenBank/DDBJ whole genome shotgun (WGS) entry which is preliminary data.</text>
</comment>
<proteinExistence type="predicted"/>
<dbReference type="InterPro" id="IPR037056">
    <property type="entry name" value="RNase_H1_N_sf"/>
</dbReference>
<evidence type="ECO:0000313" key="2">
    <source>
        <dbReference type="EMBL" id="MCU7549832.1"/>
    </source>
</evidence>
<dbReference type="EMBL" id="JAOTIF010000008">
    <property type="protein sequence ID" value="MCU7549832.1"/>
    <property type="molecule type" value="Genomic_DNA"/>
</dbReference>
<evidence type="ECO:0000259" key="1">
    <source>
        <dbReference type="Pfam" id="PF01693"/>
    </source>
</evidence>
<dbReference type="Pfam" id="PF01693">
    <property type="entry name" value="Cauli_VI"/>
    <property type="match status" value="1"/>
</dbReference>
<dbReference type="AlphaFoldDB" id="A0A9X3BHK7"/>
<dbReference type="InterPro" id="IPR009027">
    <property type="entry name" value="Ribosomal_bL9/RNase_H1_N"/>
</dbReference>
<keyword evidence="3" id="KW-1185">Reference proteome</keyword>
<gene>
    <name evidence="2" type="ORF">OCK74_11940</name>
</gene>
<dbReference type="Proteomes" id="UP001155483">
    <property type="component" value="Unassembled WGS sequence"/>
</dbReference>
<evidence type="ECO:0000313" key="3">
    <source>
        <dbReference type="Proteomes" id="UP001155483"/>
    </source>
</evidence>
<dbReference type="InterPro" id="IPR011320">
    <property type="entry name" value="RNase_H1_N"/>
</dbReference>
<sequence length="82" mass="9676">MAKKVYVVWEGMETGVFTDWVKCNNSINGYKGAKYKSFKSLELVKKAFAEGYELYWGQETKFESELSVLFGYLMLWYIYKVI</sequence>
<dbReference type="SUPFAM" id="SSF55658">
    <property type="entry name" value="L9 N-domain-like"/>
    <property type="match status" value="1"/>
</dbReference>
<organism evidence="2 3">
    <name type="scientific">Paraflavisolibacter caeni</name>
    <dbReference type="NCBI Taxonomy" id="2982496"/>
    <lineage>
        <taxon>Bacteria</taxon>
        <taxon>Pseudomonadati</taxon>
        <taxon>Bacteroidota</taxon>
        <taxon>Chitinophagia</taxon>
        <taxon>Chitinophagales</taxon>
        <taxon>Chitinophagaceae</taxon>
        <taxon>Paraflavisolibacter</taxon>
    </lineage>
</organism>
<name>A0A9X3BHK7_9BACT</name>